<comment type="caution">
    <text evidence="3">The sequence shown here is derived from an EMBL/GenBank/DDBJ whole genome shotgun (WGS) entry which is preliminary data.</text>
</comment>
<dbReference type="RefSeq" id="WP_169160861.1">
    <property type="nucleotide sequence ID" value="NZ_JABBFW010000008.1"/>
</dbReference>
<dbReference type="EMBL" id="JABBFW010000008">
    <property type="protein sequence ID" value="NML15952.1"/>
    <property type="molecule type" value="Genomic_DNA"/>
</dbReference>
<dbReference type="PANTHER" id="PTHR30383:SF5">
    <property type="entry name" value="SGNH HYDROLASE-TYPE ESTERASE DOMAIN-CONTAINING PROTEIN"/>
    <property type="match status" value="1"/>
</dbReference>
<dbReference type="InterPro" id="IPR036514">
    <property type="entry name" value="SGNH_hydro_sf"/>
</dbReference>
<reference evidence="3 4" key="1">
    <citation type="submission" date="2020-04" db="EMBL/GenBank/DDBJ databases">
        <title>Azohydromonas sp. isolated from soil.</title>
        <authorList>
            <person name="Dahal R.H."/>
        </authorList>
    </citation>
    <scope>NUCLEOTIDE SEQUENCE [LARGE SCALE GENOMIC DNA]</scope>
    <source>
        <strain evidence="3 4">G-1-1-14</strain>
    </source>
</reference>
<feature type="chain" id="PRO_5032836395" evidence="1">
    <location>
        <begin position="27"/>
        <end position="230"/>
    </location>
</feature>
<dbReference type="InterPro" id="IPR051532">
    <property type="entry name" value="Ester_Hydrolysis_Enzymes"/>
</dbReference>
<feature type="signal peptide" evidence="1">
    <location>
        <begin position="1"/>
        <end position="26"/>
    </location>
</feature>
<name>A0A848F9D5_9BURK</name>
<dbReference type="GO" id="GO:0004622">
    <property type="term" value="F:phosphatidylcholine lysophospholipase activity"/>
    <property type="evidence" value="ECO:0007669"/>
    <property type="project" value="TreeGrafter"/>
</dbReference>
<dbReference type="PANTHER" id="PTHR30383">
    <property type="entry name" value="THIOESTERASE 1/PROTEASE 1/LYSOPHOSPHOLIPASE L1"/>
    <property type="match status" value="1"/>
</dbReference>
<proteinExistence type="predicted"/>
<evidence type="ECO:0000313" key="3">
    <source>
        <dbReference type="EMBL" id="NML15952.1"/>
    </source>
</evidence>
<dbReference type="AlphaFoldDB" id="A0A848F9D5"/>
<dbReference type="InterPro" id="IPR013830">
    <property type="entry name" value="SGNH_hydro"/>
</dbReference>
<dbReference type="Proteomes" id="UP000574067">
    <property type="component" value="Unassembled WGS sequence"/>
</dbReference>
<keyword evidence="4" id="KW-1185">Reference proteome</keyword>
<organism evidence="3 4">
    <name type="scientific">Azohydromonas caseinilytica</name>
    <dbReference type="NCBI Taxonomy" id="2728836"/>
    <lineage>
        <taxon>Bacteria</taxon>
        <taxon>Pseudomonadati</taxon>
        <taxon>Pseudomonadota</taxon>
        <taxon>Betaproteobacteria</taxon>
        <taxon>Burkholderiales</taxon>
        <taxon>Sphaerotilaceae</taxon>
        <taxon>Azohydromonas</taxon>
    </lineage>
</organism>
<evidence type="ECO:0000259" key="2">
    <source>
        <dbReference type="Pfam" id="PF13472"/>
    </source>
</evidence>
<gene>
    <name evidence="3" type="ORF">HHL10_13310</name>
</gene>
<protein>
    <submittedName>
        <fullName evidence="3">GDSL family lipase</fullName>
    </submittedName>
</protein>
<keyword evidence="1" id="KW-0732">Signal</keyword>
<evidence type="ECO:0000313" key="4">
    <source>
        <dbReference type="Proteomes" id="UP000574067"/>
    </source>
</evidence>
<dbReference type="SUPFAM" id="SSF52266">
    <property type="entry name" value="SGNH hydrolase"/>
    <property type="match status" value="1"/>
</dbReference>
<evidence type="ECO:0000256" key="1">
    <source>
        <dbReference type="SAM" id="SignalP"/>
    </source>
</evidence>
<feature type="domain" description="SGNH hydrolase-type esterase" evidence="2">
    <location>
        <begin position="69"/>
        <end position="220"/>
    </location>
</feature>
<dbReference type="Gene3D" id="3.40.50.1110">
    <property type="entry name" value="SGNH hydrolase"/>
    <property type="match status" value="1"/>
</dbReference>
<sequence>MTSPYSRSRRRFTTFALLGTVLPAWADEAPLSSVAPRWRASFAAFEAADRARPVAPGGVVFVGSSSIRGWENLETQFDLSPPPLNRGFGGSTLAECARHLDRLVLPYRPRLVVLYAGDNDLAAGDTPRQVLNSYLAFVDGVHRALPATRIAFIAIKPSPSRARLLHRVRQANMLVRHHAAGDARLAYIDVFTPMLGPDGQPRPQLFQPDALHLNARGYALWRELIAPVLR</sequence>
<dbReference type="Pfam" id="PF13472">
    <property type="entry name" value="Lipase_GDSL_2"/>
    <property type="match status" value="1"/>
</dbReference>
<dbReference type="CDD" id="cd04502">
    <property type="entry name" value="SGNH_hydrolase_like_7"/>
    <property type="match status" value="1"/>
</dbReference>
<accession>A0A848F9D5</accession>